<dbReference type="STRING" id="35608.A0A2U1MLY2"/>
<dbReference type="GO" id="GO:0007200">
    <property type="term" value="P:phospholipase C-activating G protein-coupled receptor signaling pathway"/>
    <property type="evidence" value="ECO:0007669"/>
    <property type="project" value="InterPro"/>
</dbReference>
<comment type="similarity">
    <text evidence="1">Belongs to the eukaryotic diacylglycerol kinase family.</text>
</comment>
<accession>A0A2U1MLY2</accession>
<name>A0A2U1MLY2_ARTAN</name>
<evidence type="ECO:0000259" key="10">
    <source>
        <dbReference type="PROSITE" id="PS50146"/>
    </source>
</evidence>
<dbReference type="AlphaFoldDB" id="A0A2U1MLY2"/>
<dbReference type="InterPro" id="IPR000756">
    <property type="entry name" value="Diacylglycerol_kin_accessory"/>
</dbReference>
<keyword evidence="8" id="KW-0346">Stress response</keyword>
<dbReference type="GO" id="GO:0004143">
    <property type="term" value="F:ATP-dependent diacylglycerol kinase activity"/>
    <property type="evidence" value="ECO:0007669"/>
    <property type="project" value="UniProtKB-EC"/>
</dbReference>
<dbReference type="GO" id="GO:0016020">
    <property type="term" value="C:membrane"/>
    <property type="evidence" value="ECO:0007669"/>
    <property type="project" value="TreeGrafter"/>
</dbReference>
<dbReference type="Pfam" id="PF00609">
    <property type="entry name" value="DAGK_acc"/>
    <property type="match status" value="1"/>
</dbReference>
<keyword evidence="12" id="KW-1185">Reference proteome</keyword>
<dbReference type="Pfam" id="PF00781">
    <property type="entry name" value="DAGK_cat"/>
    <property type="match status" value="1"/>
</dbReference>
<keyword evidence="7" id="KW-0067">ATP-binding</keyword>
<keyword evidence="6 11" id="KW-0418">Kinase</keyword>
<proteinExistence type="inferred from homology"/>
<keyword evidence="5" id="KW-0547">Nucleotide-binding</keyword>
<evidence type="ECO:0000256" key="5">
    <source>
        <dbReference type="ARBA" id="ARBA00022741"/>
    </source>
</evidence>
<dbReference type="InterPro" id="IPR037607">
    <property type="entry name" value="DGK"/>
</dbReference>
<reference evidence="11 12" key="1">
    <citation type="journal article" date="2018" name="Mol. Plant">
        <title>The genome of Artemisia annua provides insight into the evolution of Asteraceae family and artemisinin biosynthesis.</title>
        <authorList>
            <person name="Shen Q."/>
            <person name="Zhang L."/>
            <person name="Liao Z."/>
            <person name="Wang S."/>
            <person name="Yan T."/>
            <person name="Shi P."/>
            <person name="Liu M."/>
            <person name="Fu X."/>
            <person name="Pan Q."/>
            <person name="Wang Y."/>
            <person name="Lv Z."/>
            <person name="Lu X."/>
            <person name="Zhang F."/>
            <person name="Jiang W."/>
            <person name="Ma Y."/>
            <person name="Chen M."/>
            <person name="Hao X."/>
            <person name="Li L."/>
            <person name="Tang Y."/>
            <person name="Lv G."/>
            <person name="Zhou Y."/>
            <person name="Sun X."/>
            <person name="Brodelius P.E."/>
            <person name="Rose J.K.C."/>
            <person name="Tang K."/>
        </authorList>
    </citation>
    <scope>NUCLEOTIDE SEQUENCE [LARGE SCALE GENOMIC DNA]</scope>
    <source>
        <strain evidence="12">cv. Huhao1</strain>
        <tissue evidence="11">Leaf</tissue>
    </source>
</reference>
<evidence type="ECO:0000256" key="6">
    <source>
        <dbReference type="ARBA" id="ARBA00022777"/>
    </source>
</evidence>
<dbReference type="Gene3D" id="3.40.50.10330">
    <property type="entry name" value="Probable inorganic polyphosphate/atp-NAD kinase, domain 1"/>
    <property type="match status" value="1"/>
</dbReference>
<dbReference type="InterPro" id="IPR016064">
    <property type="entry name" value="NAD/diacylglycerol_kinase_sf"/>
</dbReference>
<dbReference type="InterPro" id="IPR017438">
    <property type="entry name" value="ATP-NAD_kinase_N"/>
</dbReference>
<dbReference type="PROSITE" id="PS50146">
    <property type="entry name" value="DAGK"/>
    <property type="match status" value="1"/>
</dbReference>
<feature type="region of interest" description="Disordered" evidence="9">
    <location>
        <begin position="199"/>
        <end position="245"/>
    </location>
</feature>
<dbReference type="OrthoDB" id="242257at2759"/>
<evidence type="ECO:0000256" key="4">
    <source>
        <dbReference type="ARBA" id="ARBA00022679"/>
    </source>
</evidence>
<dbReference type="EMBL" id="PKPP01004905">
    <property type="protein sequence ID" value="PWA62273.1"/>
    <property type="molecule type" value="Genomic_DNA"/>
</dbReference>
<evidence type="ECO:0000256" key="3">
    <source>
        <dbReference type="ARBA" id="ARBA00012133"/>
    </source>
</evidence>
<dbReference type="PANTHER" id="PTHR11255">
    <property type="entry name" value="DIACYLGLYCEROL KINASE"/>
    <property type="match status" value="1"/>
</dbReference>
<comment type="subunit">
    <text evidence="2">Monomer.</text>
</comment>
<evidence type="ECO:0000256" key="2">
    <source>
        <dbReference type="ARBA" id="ARBA00011245"/>
    </source>
</evidence>
<evidence type="ECO:0000256" key="1">
    <source>
        <dbReference type="ARBA" id="ARBA00009280"/>
    </source>
</evidence>
<feature type="compositionally biased region" description="Polar residues" evidence="9">
    <location>
        <begin position="229"/>
        <end position="242"/>
    </location>
</feature>
<feature type="domain" description="DAGKc" evidence="10">
    <location>
        <begin position="44"/>
        <end position="127"/>
    </location>
</feature>
<dbReference type="SUPFAM" id="SSF111331">
    <property type="entry name" value="NAD kinase/diacylglycerol kinase-like"/>
    <property type="match status" value="1"/>
</dbReference>
<dbReference type="EC" id="2.7.1.107" evidence="3"/>
<dbReference type="GO" id="GO:0005524">
    <property type="term" value="F:ATP binding"/>
    <property type="evidence" value="ECO:0007669"/>
    <property type="project" value="UniProtKB-KW"/>
</dbReference>
<keyword evidence="4" id="KW-0808">Transferase</keyword>
<gene>
    <name evidence="11" type="ORF">CTI12_AA364980</name>
</gene>
<protein>
    <recommendedName>
        <fullName evidence="3">diacylglycerol kinase (ATP)</fullName>
        <ecNumber evidence="3">2.7.1.107</ecNumber>
    </recommendedName>
</protein>
<sequence length="276" mass="30152">METIKVFDLLKVKPHEFIQYGLGCLEKLASLGDDCAKQTREKLRIVVAGGDGTVGWVLGCLGDLHKAGRDPVPPTAIVPLGTGNDLSRSFGWGGSFPFNWKAAIKKTLDTAIRNPTSRLDSWNLVISMPAGQDLDTPYSLKRSEEVILDQDLKVDGPLPEKVSCYQGVFYNYFSIGMDAQVAYGFHHLRNEKPYLAQGPVSNKAFDEDTPSAAPSFESDGPIAREEHPQPSNLEPESSNGNNFLEGITHSRSFHARPPTFHACVHPTLSTCLGQGL</sequence>
<evidence type="ECO:0000256" key="8">
    <source>
        <dbReference type="ARBA" id="ARBA00023016"/>
    </source>
</evidence>
<dbReference type="Proteomes" id="UP000245207">
    <property type="component" value="Unassembled WGS sequence"/>
</dbReference>
<organism evidence="11 12">
    <name type="scientific">Artemisia annua</name>
    <name type="common">Sweet wormwood</name>
    <dbReference type="NCBI Taxonomy" id="35608"/>
    <lineage>
        <taxon>Eukaryota</taxon>
        <taxon>Viridiplantae</taxon>
        <taxon>Streptophyta</taxon>
        <taxon>Embryophyta</taxon>
        <taxon>Tracheophyta</taxon>
        <taxon>Spermatophyta</taxon>
        <taxon>Magnoliopsida</taxon>
        <taxon>eudicotyledons</taxon>
        <taxon>Gunneridae</taxon>
        <taxon>Pentapetalae</taxon>
        <taxon>asterids</taxon>
        <taxon>campanulids</taxon>
        <taxon>Asterales</taxon>
        <taxon>Asteraceae</taxon>
        <taxon>Asteroideae</taxon>
        <taxon>Anthemideae</taxon>
        <taxon>Artemisiinae</taxon>
        <taxon>Artemisia</taxon>
    </lineage>
</organism>
<comment type="caution">
    <text evidence="11">The sequence shown here is derived from an EMBL/GenBank/DDBJ whole genome shotgun (WGS) entry which is preliminary data.</text>
</comment>
<evidence type="ECO:0000313" key="12">
    <source>
        <dbReference type="Proteomes" id="UP000245207"/>
    </source>
</evidence>
<evidence type="ECO:0000256" key="9">
    <source>
        <dbReference type="SAM" id="MobiDB-lite"/>
    </source>
</evidence>
<dbReference type="PANTHER" id="PTHR11255:SF119">
    <property type="entry name" value="DIACYLGLYCEROL KINASE"/>
    <property type="match status" value="1"/>
</dbReference>
<dbReference type="InterPro" id="IPR001206">
    <property type="entry name" value="Diacylglycerol_kinase_cat_dom"/>
</dbReference>
<dbReference type="SMART" id="SM00046">
    <property type="entry name" value="DAGKc"/>
    <property type="match status" value="1"/>
</dbReference>
<evidence type="ECO:0000256" key="7">
    <source>
        <dbReference type="ARBA" id="ARBA00022840"/>
    </source>
</evidence>
<evidence type="ECO:0000313" key="11">
    <source>
        <dbReference type="EMBL" id="PWA62273.1"/>
    </source>
</evidence>